<gene>
    <name evidence="1" type="ORF">RR48_04569</name>
</gene>
<organism evidence="1 2">
    <name type="scientific">Papilio machaon</name>
    <name type="common">Old World swallowtail butterfly</name>
    <dbReference type="NCBI Taxonomy" id="76193"/>
    <lineage>
        <taxon>Eukaryota</taxon>
        <taxon>Metazoa</taxon>
        <taxon>Ecdysozoa</taxon>
        <taxon>Arthropoda</taxon>
        <taxon>Hexapoda</taxon>
        <taxon>Insecta</taxon>
        <taxon>Pterygota</taxon>
        <taxon>Neoptera</taxon>
        <taxon>Endopterygota</taxon>
        <taxon>Lepidoptera</taxon>
        <taxon>Glossata</taxon>
        <taxon>Ditrysia</taxon>
        <taxon>Papilionoidea</taxon>
        <taxon>Papilionidae</taxon>
        <taxon>Papilioninae</taxon>
        <taxon>Papilio</taxon>
    </lineage>
</organism>
<dbReference type="AlphaFoldDB" id="A0A0N0PBG8"/>
<keyword evidence="2" id="KW-1185">Reference proteome</keyword>
<evidence type="ECO:0000313" key="2">
    <source>
        <dbReference type="Proteomes" id="UP000053240"/>
    </source>
</evidence>
<protein>
    <submittedName>
        <fullName evidence="1">Uncharacterized protein</fullName>
    </submittedName>
</protein>
<dbReference type="EMBL" id="KQ460940">
    <property type="protein sequence ID" value="KPJ10624.1"/>
    <property type="molecule type" value="Genomic_DNA"/>
</dbReference>
<proteinExistence type="predicted"/>
<dbReference type="Proteomes" id="UP000053240">
    <property type="component" value="Unassembled WGS sequence"/>
</dbReference>
<reference evidence="1 2" key="1">
    <citation type="journal article" date="2015" name="Nat. Commun.">
        <title>Outbred genome sequencing and CRISPR/Cas9 gene editing in butterflies.</title>
        <authorList>
            <person name="Li X."/>
            <person name="Fan D."/>
            <person name="Zhang W."/>
            <person name="Liu G."/>
            <person name="Zhang L."/>
            <person name="Zhao L."/>
            <person name="Fang X."/>
            <person name="Chen L."/>
            <person name="Dong Y."/>
            <person name="Chen Y."/>
            <person name="Ding Y."/>
            <person name="Zhao R."/>
            <person name="Feng M."/>
            <person name="Zhu Y."/>
            <person name="Feng Y."/>
            <person name="Jiang X."/>
            <person name="Zhu D."/>
            <person name="Xiang H."/>
            <person name="Feng X."/>
            <person name="Li S."/>
            <person name="Wang J."/>
            <person name="Zhang G."/>
            <person name="Kronforst M.R."/>
            <person name="Wang W."/>
        </authorList>
    </citation>
    <scope>NUCLEOTIDE SEQUENCE [LARGE SCALE GENOMIC DNA]</scope>
    <source>
        <strain evidence="1">Ya'a_city_454_Pm</strain>
        <tissue evidence="1">Whole body</tissue>
    </source>
</reference>
<evidence type="ECO:0000313" key="1">
    <source>
        <dbReference type="EMBL" id="KPJ10624.1"/>
    </source>
</evidence>
<accession>A0A0N0PBG8</accession>
<sequence length="83" mass="9244">MDPEVALPTALPTERKSTSSVNLLLRTLFHSANFTLSVFVSLWGIVMCLNIDPSQHSDPIIKDLKYLAPGFGTNWNYVSFSQT</sequence>
<dbReference type="InParanoid" id="A0A0N0PBG8"/>
<name>A0A0N0PBG8_PAPMA</name>